<feature type="region of interest" description="Disordered" evidence="1">
    <location>
        <begin position="116"/>
        <end position="138"/>
    </location>
</feature>
<dbReference type="EMBL" id="JAKELL010000011">
    <property type="protein sequence ID" value="KAH8995624.1"/>
    <property type="molecule type" value="Genomic_DNA"/>
</dbReference>
<dbReference type="Proteomes" id="UP001201163">
    <property type="component" value="Unassembled WGS sequence"/>
</dbReference>
<comment type="caution">
    <text evidence="2">The sequence shown here is derived from an EMBL/GenBank/DDBJ whole genome shotgun (WGS) entry which is preliminary data.</text>
</comment>
<evidence type="ECO:0000256" key="1">
    <source>
        <dbReference type="SAM" id="MobiDB-lite"/>
    </source>
</evidence>
<gene>
    <name evidence="2" type="ORF">EDB92DRAFT_1814517</name>
</gene>
<reference evidence="2" key="1">
    <citation type="submission" date="2022-01" db="EMBL/GenBank/DDBJ databases">
        <title>Comparative genomics reveals a dynamic genome evolution in the ectomycorrhizal milk-cap (Lactarius) mushrooms.</title>
        <authorList>
            <consortium name="DOE Joint Genome Institute"/>
            <person name="Lebreton A."/>
            <person name="Tang N."/>
            <person name="Kuo A."/>
            <person name="LaButti K."/>
            <person name="Drula E."/>
            <person name="Barry K."/>
            <person name="Clum A."/>
            <person name="Lipzen A."/>
            <person name="Mousain D."/>
            <person name="Ng V."/>
            <person name="Wang R."/>
            <person name="Wang X."/>
            <person name="Dai Y."/>
            <person name="Henrissat B."/>
            <person name="Grigoriev I.V."/>
            <person name="Guerin-Laguette A."/>
            <person name="Yu F."/>
            <person name="Martin F.M."/>
        </authorList>
    </citation>
    <scope>NUCLEOTIDE SEQUENCE</scope>
    <source>
        <strain evidence="2">QP</strain>
    </source>
</reference>
<feature type="compositionally biased region" description="Basic and acidic residues" evidence="1">
    <location>
        <begin position="116"/>
        <end position="131"/>
    </location>
</feature>
<feature type="region of interest" description="Disordered" evidence="1">
    <location>
        <begin position="37"/>
        <end position="64"/>
    </location>
</feature>
<sequence length="138" mass="15891">MSPSKKPHFHNLSASVSSSLSFCLTFQPLSTVPDVVITRPLSNDRSPPPPSHCTPPRPKPRLSAATSKKLVEFIDFLEKVDRDMTAEIQHVKESIKEAHEYVGEWQDERRARRAELLRKKEREKRETKEPDSDFWLGI</sequence>
<name>A0AAD4LKU2_9AGAM</name>
<feature type="compositionally biased region" description="Pro residues" evidence="1">
    <location>
        <begin position="46"/>
        <end position="57"/>
    </location>
</feature>
<keyword evidence="3" id="KW-1185">Reference proteome</keyword>
<dbReference type="AlphaFoldDB" id="A0AAD4LKU2"/>
<proteinExistence type="predicted"/>
<protein>
    <submittedName>
        <fullName evidence="2">Uncharacterized protein</fullName>
    </submittedName>
</protein>
<organism evidence="2 3">
    <name type="scientific">Lactarius akahatsu</name>
    <dbReference type="NCBI Taxonomy" id="416441"/>
    <lineage>
        <taxon>Eukaryota</taxon>
        <taxon>Fungi</taxon>
        <taxon>Dikarya</taxon>
        <taxon>Basidiomycota</taxon>
        <taxon>Agaricomycotina</taxon>
        <taxon>Agaricomycetes</taxon>
        <taxon>Russulales</taxon>
        <taxon>Russulaceae</taxon>
        <taxon>Lactarius</taxon>
    </lineage>
</organism>
<evidence type="ECO:0000313" key="3">
    <source>
        <dbReference type="Proteomes" id="UP001201163"/>
    </source>
</evidence>
<accession>A0AAD4LKU2</accession>
<evidence type="ECO:0000313" key="2">
    <source>
        <dbReference type="EMBL" id="KAH8995624.1"/>
    </source>
</evidence>